<keyword evidence="3" id="KW-1185">Reference proteome</keyword>
<evidence type="ECO:0000256" key="1">
    <source>
        <dbReference type="SAM" id="SignalP"/>
    </source>
</evidence>
<keyword evidence="1" id="KW-0732">Signal</keyword>
<dbReference type="EMBL" id="JBEQCT010000001">
    <property type="protein sequence ID" value="MFM2484155.1"/>
    <property type="molecule type" value="Genomic_DNA"/>
</dbReference>
<feature type="signal peptide" evidence="1">
    <location>
        <begin position="1"/>
        <end position="23"/>
    </location>
</feature>
<dbReference type="InterPro" id="IPR038483">
    <property type="entry name" value="YcfL-like_sf"/>
</dbReference>
<dbReference type="Proteomes" id="UP001629953">
    <property type="component" value="Unassembled WGS sequence"/>
</dbReference>
<evidence type="ECO:0000313" key="3">
    <source>
        <dbReference type="Proteomes" id="UP001629953"/>
    </source>
</evidence>
<dbReference type="Pfam" id="PF07233">
    <property type="entry name" value="DUF1425"/>
    <property type="match status" value="1"/>
</dbReference>
<reference evidence="2 3" key="1">
    <citation type="journal article" date="2013" name="Int. J. Syst. Evol. Microbiol.">
        <title>Celerinatantimonas yamalensis sp. nov., a cold-adapted diazotrophic bacterium from a cold permafrost brine.</title>
        <authorList>
            <person name="Shcherbakova V."/>
            <person name="Chuvilskaya N."/>
            <person name="Rivkina E."/>
            <person name="Demidov N."/>
            <person name="Uchaeva V."/>
            <person name="Suetin S."/>
            <person name="Suzina N."/>
            <person name="Gilichinsky D."/>
        </authorList>
    </citation>
    <scope>NUCLEOTIDE SEQUENCE [LARGE SCALE GENOMIC DNA]</scope>
    <source>
        <strain evidence="2 3">C7</strain>
    </source>
</reference>
<name>A0ABW9G3C3_9GAMM</name>
<comment type="caution">
    <text evidence="2">The sequence shown here is derived from an EMBL/GenBank/DDBJ whole genome shotgun (WGS) entry which is preliminary data.</text>
</comment>
<dbReference type="Gene3D" id="2.60.40.3230">
    <property type="match status" value="1"/>
</dbReference>
<evidence type="ECO:0000313" key="2">
    <source>
        <dbReference type="EMBL" id="MFM2484155.1"/>
    </source>
</evidence>
<sequence>MRRHILAVSAALMMLSGCATYSAGVGTPVIAATDMPNQLVQSDNSLLARKLTFTHAGIKARSDGRQQAFITLQSTSNYDQNLQYRFYWYDASGQQLAQTPWLAVMLHGKETKQLHSISQSTKASAFRVYIRQAD</sequence>
<feature type="chain" id="PRO_5046402860" evidence="1">
    <location>
        <begin position="24"/>
        <end position="134"/>
    </location>
</feature>
<protein>
    <submittedName>
        <fullName evidence="2">DUF1425 domain-containing protein</fullName>
    </submittedName>
</protein>
<dbReference type="RefSeq" id="WP_408622294.1">
    <property type="nucleotide sequence ID" value="NZ_JBEQCT010000001.1"/>
</dbReference>
<organism evidence="2 3">
    <name type="scientific">Celerinatantimonas yamalensis</name>
    <dbReference type="NCBI Taxonomy" id="559956"/>
    <lineage>
        <taxon>Bacteria</taxon>
        <taxon>Pseudomonadati</taxon>
        <taxon>Pseudomonadota</taxon>
        <taxon>Gammaproteobacteria</taxon>
        <taxon>Celerinatantimonadaceae</taxon>
        <taxon>Celerinatantimonas</taxon>
    </lineage>
</organism>
<dbReference type="CDD" id="cd09030">
    <property type="entry name" value="DUF1425"/>
    <property type="match status" value="1"/>
</dbReference>
<gene>
    <name evidence="2" type="ORF">ABUE30_03585</name>
</gene>
<dbReference type="InterPro" id="IPR010824">
    <property type="entry name" value="DUF1425"/>
</dbReference>
<proteinExistence type="predicted"/>
<dbReference type="PROSITE" id="PS51257">
    <property type="entry name" value="PROKAR_LIPOPROTEIN"/>
    <property type="match status" value="1"/>
</dbReference>
<accession>A0ABW9G3C3</accession>